<feature type="domain" description="Mechanosensitive ion channel MscS" evidence="7">
    <location>
        <begin position="184"/>
        <end position="249"/>
    </location>
</feature>
<dbReference type="Proteomes" id="UP000051992">
    <property type="component" value="Unassembled WGS sequence"/>
</dbReference>
<evidence type="ECO:0000256" key="2">
    <source>
        <dbReference type="ARBA" id="ARBA00008017"/>
    </source>
</evidence>
<dbReference type="InterPro" id="IPR049142">
    <property type="entry name" value="MS_channel_1st"/>
</dbReference>
<protein>
    <submittedName>
        <fullName evidence="9">Small mechanosensitive channel</fullName>
    </submittedName>
</protein>
<keyword evidence="5" id="KW-1133">Transmembrane helix</keyword>
<evidence type="ECO:0000256" key="6">
    <source>
        <dbReference type="ARBA" id="ARBA00023136"/>
    </source>
</evidence>
<evidence type="ECO:0000259" key="8">
    <source>
        <dbReference type="Pfam" id="PF21088"/>
    </source>
</evidence>
<dbReference type="OrthoDB" id="9809206at2"/>
<dbReference type="SUPFAM" id="SSF82861">
    <property type="entry name" value="Mechanosensitive channel protein MscS (YggB), transmembrane region"/>
    <property type="match status" value="1"/>
</dbReference>
<keyword evidence="6" id="KW-0472">Membrane</keyword>
<keyword evidence="10" id="KW-1185">Reference proteome</keyword>
<evidence type="ECO:0000256" key="5">
    <source>
        <dbReference type="ARBA" id="ARBA00022989"/>
    </source>
</evidence>
<dbReference type="PATRIC" id="fig|1629.5.peg.1434"/>
<organism evidence="9 10">
    <name type="scientific">Weissella viridescens</name>
    <name type="common">Lactobacillus viridescens</name>
    <dbReference type="NCBI Taxonomy" id="1629"/>
    <lineage>
        <taxon>Bacteria</taxon>
        <taxon>Bacillati</taxon>
        <taxon>Bacillota</taxon>
        <taxon>Bacilli</taxon>
        <taxon>Lactobacillales</taxon>
        <taxon>Lactobacillaceae</taxon>
        <taxon>Weissella</taxon>
    </lineage>
</organism>
<dbReference type="GO" id="GO:0055085">
    <property type="term" value="P:transmembrane transport"/>
    <property type="evidence" value="ECO:0007669"/>
    <property type="project" value="InterPro"/>
</dbReference>
<dbReference type="PANTHER" id="PTHR30566">
    <property type="entry name" value="YNAI-RELATED MECHANOSENSITIVE ION CHANNEL"/>
    <property type="match status" value="1"/>
</dbReference>
<evidence type="ECO:0000313" key="9">
    <source>
        <dbReference type="EMBL" id="KRN45833.1"/>
    </source>
</evidence>
<dbReference type="SUPFAM" id="SSF50182">
    <property type="entry name" value="Sm-like ribonucleoproteins"/>
    <property type="match status" value="1"/>
</dbReference>
<evidence type="ECO:0000256" key="4">
    <source>
        <dbReference type="ARBA" id="ARBA00022692"/>
    </source>
</evidence>
<dbReference type="Gene3D" id="1.10.287.1260">
    <property type="match status" value="1"/>
</dbReference>
<comment type="subcellular location">
    <subcellularLocation>
        <location evidence="1">Cell membrane</location>
        <topology evidence="1">Multi-pass membrane protein</topology>
    </subcellularLocation>
</comment>
<proteinExistence type="inferred from homology"/>
<comment type="similarity">
    <text evidence="2">Belongs to the MscS (TC 1.A.23) family.</text>
</comment>
<dbReference type="GO" id="GO:0005886">
    <property type="term" value="C:plasma membrane"/>
    <property type="evidence" value="ECO:0007669"/>
    <property type="project" value="UniProtKB-SubCell"/>
</dbReference>
<evidence type="ECO:0000256" key="1">
    <source>
        <dbReference type="ARBA" id="ARBA00004651"/>
    </source>
</evidence>
<evidence type="ECO:0000256" key="3">
    <source>
        <dbReference type="ARBA" id="ARBA00022475"/>
    </source>
</evidence>
<dbReference type="Gene3D" id="2.30.30.60">
    <property type="match status" value="1"/>
</dbReference>
<dbReference type="InterPro" id="IPR006685">
    <property type="entry name" value="MscS_channel_2nd"/>
</dbReference>
<evidence type="ECO:0000313" key="10">
    <source>
        <dbReference type="Proteomes" id="UP000051992"/>
    </source>
</evidence>
<dbReference type="InterPro" id="IPR011014">
    <property type="entry name" value="MscS_channel_TM-2"/>
</dbReference>
<dbReference type="InterPro" id="IPR023408">
    <property type="entry name" value="MscS_beta-dom_sf"/>
</dbReference>
<name>A0A0R2GYI9_WEIVI</name>
<dbReference type="PANTHER" id="PTHR30566:SF5">
    <property type="entry name" value="MECHANOSENSITIVE ION CHANNEL PROTEIN 1, MITOCHONDRIAL-RELATED"/>
    <property type="match status" value="1"/>
</dbReference>
<reference evidence="9 10" key="1">
    <citation type="journal article" date="2015" name="Genome Announc.">
        <title>Expanding the biotechnology potential of lactobacilli through comparative genomics of 213 strains and associated genera.</title>
        <authorList>
            <person name="Sun Z."/>
            <person name="Harris H.M."/>
            <person name="McCann A."/>
            <person name="Guo C."/>
            <person name="Argimon S."/>
            <person name="Zhang W."/>
            <person name="Yang X."/>
            <person name="Jeffery I.B."/>
            <person name="Cooney J.C."/>
            <person name="Kagawa T.F."/>
            <person name="Liu W."/>
            <person name="Song Y."/>
            <person name="Salvetti E."/>
            <person name="Wrobel A."/>
            <person name="Rasinkangas P."/>
            <person name="Parkhill J."/>
            <person name="Rea M.C."/>
            <person name="O'Sullivan O."/>
            <person name="Ritari J."/>
            <person name="Douillard F.P."/>
            <person name="Paul Ross R."/>
            <person name="Yang R."/>
            <person name="Briner A.E."/>
            <person name="Felis G.E."/>
            <person name="de Vos W.M."/>
            <person name="Barrangou R."/>
            <person name="Klaenhammer T.R."/>
            <person name="Caufield P.W."/>
            <person name="Cui Y."/>
            <person name="Zhang H."/>
            <person name="O'Toole P.W."/>
        </authorList>
    </citation>
    <scope>NUCLEOTIDE SEQUENCE [LARGE SCALE GENOMIC DNA]</scope>
    <source>
        <strain evidence="9 10">DSM 20410</strain>
    </source>
</reference>
<comment type="caution">
    <text evidence="9">The sequence shown here is derived from an EMBL/GenBank/DDBJ whole genome shotgun (WGS) entry which is preliminary data.</text>
</comment>
<dbReference type="Pfam" id="PF00924">
    <property type="entry name" value="MS_channel_2nd"/>
    <property type="match status" value="1"/>
</dbReference>
<keyword evidence="3" id="KW-1003">Cell membrane</keyword>
<dbReference type="InterPro" id="IPR010920">
    <property type="entry name" value="LSM_dom_sf"/>
</dbReference>
<sequence length="355" mass="39334">MKTKNILNWIEVTFDWQNLAITVASLIIMGLVGHYGVRFVMNKWSKHHFKHFTTSAPLIIKALAGPITVIIYTVGMNLLFAYLQAPRGLVIITNQVLRTWILISFGVILYHLIPLLMETVTKAGKHKRFELSAIMRSFLTTLLQILMVVVIIFAILETWQINISGLFAGVGLTGLAVSMAAQDQIKNFLGGAVIIGEQSFSIGDKIESPSIQGTVEDITFRSTKLRTATGALQVVPNSTLANEPITNDSRVDMPRITLDYYLDVTTSDEQVSALRQRILDFLSKDERFMAKHMEYQVKIPEVVNQGIHIQVNGPLSPKGVENGDDAKAILNLNVMKAAQTLHIKFAKSDAGETGD</sequence>
<gene>
    <name evidence="9" type="ORF">IV50_GL001421</name>
</gene>
<keyword evidence="4" id="KW-0812">Transmembrane</keyword>
<accession>A0A0R2GYI9</accession>
<feature type="domain" description="Mechanosensitive ion channel transmembrane helices 2/3" evidence="8">
    <location>
        <begin position="142"/>
        <end position="182"/>
    </location>
</feature>
<dbReference type="RefSeq" id="WP_057747024.1">
    <property type="nucleotide sequence ID" value="NZ_BJLU01000008.1"/>
</dbReference>
<dbReference type="EMBL" id="JQBM01000005">
    <property type="protein sequence ID" value="KRN45833.1"/>
    <property type="molecule type" value="Genomic_DNA"/>
</dbReference>
<dbReference type="AlphaFoldDB" id="A0A0R2GYI9"/>
<evidence type="ECO:0000259" key="7">
    <source>
        <dbReference type="Pfam" id="PF00924"/>
    </source>
</evidence>
<dbReference type="Pfam" id="PF21088">
    <property type="entry name" value="MS_channel_1st"/>
    <property type="match status" value="1"/>
</dbReference>